<reference evidence="8 9" key="1">
    <citation type="submission" date="2015-09" db="EMBL/GenBank/DDBJ databases">
        <title>Genome sequence of Pseudomonas marginalis ICMP 3553.</title>
        <authorList>
            <person name="Visnovsky S."/>
            <person name="Lu A."/>
            <person name="Panda P."/>
            <person name="Pitman A."/>
        </authorList>
    </citation>
    <scope>NUCLEOTIDE SEQUENCE [LARGE SCALE GENOMIC DNA]</scope>
    <source>
        <strain evidence="8 9">ICMP 3553</strain>
    </source>
</reference>
<feature type="transmembrane region" description="Helical" evidence="7">
    <location>
        <begin position="250"/>
        <end position="275"/>
    </location>
</feature>
<gene>
    <name evidence="8" type="ORF">AO064_04840</name>
</gene>
<comment type="similarity">
    <text evidence="2">Belongs to the binding-protein-dependent transport system permease family. AraH/RbsC subfamily.</text>
</comment>
<comment type="subcellular location">
    <subcellularLocation>
        <location evidence="1">Cell inner membrane</location>
        <topology evidence="1">Multi-pass membrane protein</topology>
    </subcellularLocation>
</comment>
<dbReference type="GO" id="GO:0005886">
    <property type="term" value="C:plasma membrane"/>
    <property type="evidence" value="ECO:0007669"/>
    <property type="project" value="UniProtKB-SubCell"/>
</dbReference>
<evidence type="ECO:0000256" key="2">
    <source>
        <dbReference type="ARBA" id="ARBA00007942"/>
    </source>
</evidence>
<dbReference type="CDD" id="cd06579">
    <property type="entry name" value="TM_PBP1_transp_AraH_like"/>
    <property type="match status" value="1"/>
</dbReference>
<accession>A0A9X5QMW8</accession>
<keyword evidence="6 7" id="KW-0472">Membrane</keyword>
<keyword evidence="5 7" id="KW-1133">Transmembrane helix</keyword>
<comment type="caution">
    <text evidence="8">The sequence shown here is derived from an EMBL/GenBank/DDBJ whole genome shotgun (WGS) entry which is preliminary data.</text>
</comment>
<feature type="transmembrane region" description="Helical" evidence="7">
    <location>
        <begin position="52"/>
        <end position="71"/>
    </location>
</feature>
<evidence type="ECO:0000256" key="6">
    <source>
        <dbReference type="ARBA" id="ARBA00023136"/>
    </source>
</evidence>
<dbReference type="AlphaFoldDB" id="A0A9X5QMW8"/>
<evidence type="ECO:0000256" key="3">
    <source>
        <dbReference type="ARBA" id="ARBA00022475"/>
    </source>
</evidence>
<feature type="transmembrane region" description="Helical" evidence="7">
    <location>
        <begin position="91"/>
        <end position="115"/>
    </location>
</feature>
<feature type="transmembrane region" description="Helical" evidence="7">
    <location>
        <begin position="20"/>
        <end position="40"/>
    </location>
</feature>
<evidence type="ECO:0000256" key="1">
    <source>
        <dbReference type="ARBA" id="ARBA00004429"/>
    </source>
</evidence>
<evidence type="ECO:0000313" key="8">
    <source>
        <dbReference type="EMBL" id="OAJ50348.1"/>
    </source>
</evidence>
<dbReference type="PANTHER" id="PTHR32196">
    <property type="entry name" value="ABC TRANSPORTER PERMEASE PROTEIN YPHD-RELATED-RELATED"/>
    <property type="match status" value="1"/>
</dbReference>
<feature type="transmembrane region" description="Helical" evidence="7">
    <location>
        <begin position="122"/>
        <end position="142"/>
    </location>
</feature>
<dbReference type="GO" id="GO:0022857">
    <property type="term" value="F:transmembrane transporter activity"/>
    <property type="evidence" value="ECO:0007669"/>
    <property type="project" value="InterPro"/>
</dbReference>
<dbReference type="EMBL" id="LKEG01000025">
    <property type="protein sequence ID" value="OAJ50348.1"/>
    <property type="molecule type" value="Genomic_DNA"/>
</dbReference>
<feature type="transmembrane region" description="Helical" evidence="7">
    <location>
        <begin position="162"/>
        <end position="181"/>
    </location>
</feature>
<proteinExistence type="inferred from homology"/>
<evidence type="ECO:0000313" key="9">
    <source>
        <dbReference type="Proteomes" id="UP000077563"/>
    </source>
</evidence>
<evidence type="ECO:0000256" key="5">
    <source>
        <dbReference type="ARBA" id="ARBA00022989"/>
    </source>
</evidence>
<keyword evidence="3" id="KW-1003">Cell membrane</keyword>
<keyword evidence="4 7" id="KW-0812">Transmembrane</keyword>
<sequence>MSALNLFAMPRNSRSGTLRIALMILALVLLVAALSSPEFLTRQNLSNVMAQTAPLVLASVGQMMVIVTGGLDVSNGAVVSLTTTLVAMPYPAAMTFSIALLAALSIGLINGVGVARLNVHPIIMTLATMSFAQGLALLLRPIPGGDVPSWLTALVNGDVAGVPLSLFWIGVPVAAAAWLLYRRPFGVHLFAAGGSAENARLNGINTQRIIVAAYLLSSLFAFIAGLYLAGRLSSGDAKVGNAFNLDSVTAVALGGAQLSGGVGSLLGTVVGALLVSLIGNAMNLSNISAFIQIGVKGLLLLAVVSLQRRKEIGL</sequence>
<feature type="transmembrane region" description="Helical" evidence="7">
    <location>
        <begin position="209"/>
        <end position="230"/>
    </location>
</feature>
<dbReference type="InterPro" id="IPR001851">
    <property type="entry name" value="ABC_transp_permease"/>
</dbReference>
<organism evidence="8 9">
    <name type="scientific">Pseudomonas marginalis</name>
    <name type="common">Pseudomonas panacis</name>
    <dbReference type="NCBI Taxonomy" id="298"/>
    <lineage>
        <taxon>Bacteria</taxon>
        <taxon>Pseudomonadati</taxon>
        <taxon>Pseudomonadota</taxon>
        <taxon>Gammaproteobacteria</taxon>
        <taxon>Pseudomonadales</taxon>
        <taxon>Pseudomonadaceae</taxon>
        <taxon>Pseudomonas</taxon>
    </lineage>
</organism>
<evidence type="ECO:0000256" key="4">
    <source>
        <dbReference type="ARBA" id="ARBA00022692"/>
    </source>
</evidence>
<dbReference type="Proteomes" id="UP000077563">
    <property type="component" value="Unassembled WGS sequence"/>
</dbReference>
<name>A0A9X5QMW8_PSEMA</name>
<dbReference type="RefSeq" id="WP_064052519.1">
    <property type="nucleotide sequence ID" value="NZ_LKEG01000025.1"/>
</dbReference>
<protein>
    <submittedName>
        <fullName evidence="8">ABC transporter permease</fullName>
    </submittedName>
</protein>
<evidence type="ECO:0000256" key="7">
    <source>
        <dbReference type="SAM" id="Phobius"/>
    </source>
</evidence>
<feature type="transmembrane region" description="Helical" evidence="7">
    <location>
        <begin position="287"/>
        <end position="306"/>
    </location>
</feature>
<dbReference type="Pfam" id="PF02653">
    <property type="entry name" value="BPD_transp_2"/>
    <property type="match status" value="1"/>
</dbReference>